<dbReference type="Gene3D" id="3.40.50.300">
    <property type="entry name" value="P-loop containing nucleotide triphosphate hydrolases"/>
    <property type="match status" value="1"/>
</dbReference>
<evidence type="ECO:0000256" key="4">
    <source>
        <dbReference type="ARBA" id="ARBA00022741"/>
    </source>
</evidence>
<dbReference type="EMBL" id="BEGY01000038">
    <property type="protein sequence ID" value="GAX78998.1"/>
    <property type="molecule type" value="Genomic_DNA"/>
</dbReference>
<evidence type="ECO:0000256" key="5">
    <source>
        <dbReference type="ARBA" id="ARBA00022777"/>
    </source>
</evidence>
<dbReference type="OrthoDB" id="442176at2759"/>
<dbReference type="InterPro" id="IPR027417">
    <property type="entry name" value="P-loop_NTPase"/>
</dbReference>
<feature type="compositionally biased region" description="Acidic residues" evidence="7">
    <location>
        <begin position="284"/>
        <end position="294"/>
    </location>
</feature>
<evidence type="ECO:0000313" key="9">
    <source>
        <dbReference type="Proteomes" id="UP000232323"/>
    </source>
</evidence>
<keyword evidence="5 6" id="KW-0418">Kinase</keyword>
<dbReference type="PROSITE" id="PS00113">
    <property type="entry name" value="ADENYLATE_KINASE"/>
    <property type="match status" value="1"/>
</dbReference>
<sequence length="308" mass="34048">MTKLKWFAFQKPLLSRLFRKGCGASGPEEERTVIGVTSDLEDINQGRGADNQGLNSSKSAAAAVAPDDNPMLGLAKRVESKSPWEVLPDVPRDTVIVFVLGIAGSGKSTQCKRLSQQLGYTHLSSGDLLREEVQRGTAIGKWAEKLMTEGKLVPNQVSITLLKRAILSAPHPVILLDGFPRSMEQVELVERGLCKCMGVLYFDVPKDIAKARIVPGKLRSDEFDKQFDTFEEETRPVVDLFTSVGVCNIFDATKDTGAVFEELKGIIEHLEQQNEEDMKNNPEQEQEEEEEDASYDPIIALEPALTTQ</sequence>
<evidence type="ECO:0000256" key="3">
    <source>
        <dbReference type="ARBA" id="ARBA00022679"/>
    </source>
</evidence>
<name>A0A250X7E0_9CHLO</name>
<proteinExistence type="inferred from homology"/>
<feature type="region of interest" description="Disordered" evidence="7">
    <location>
        <begin position="271"/>
        <end position="308"/>
    </location>
</feature>
<keyword evidence="9" id="KW-1185">Reference proteome</keyword>
<dbReference type="Pfam" id="PF00406">
    <property type="entry name" value="ADK"/>
    <property type="match status" value="1"/>
</dbReference>
<dbReference type="GO" id="GO:0005524">
    <property type="term" value="F:ATP binding"/>
    <property type="evidence" value="ECO:0007669"/>
    <property type="project" value="InterPro"/>
</dbReference>
<comment type="similarity">
    <text evidence="1 6">Belongs to the adenylate kinase family.</text>
</comment>
<evidence type="ECO:0000256" key="1">
    <source>
        <dbReference type="ARBA" id="ARBA00007220"/>
    </source>
</evidence>
<dbReference type="PANTHER" id="PTHR23359">
    <property type="entry name" value="NUCLEOTIDE KINASE"/>
    <property type="match status" value="1"/>
</dbReference>
<dbReference type="GO" id="GO:0004017">
    <property type="term" value="F:AMP kinase activity"/>
    <property type="evidence" value="ECO:0007669"/>
    <property type="project" value="UniProtKB-EC"/>
</dbReference>
<dbReference type="CDD" id="cd01428">
    <property type="entry name" value="ADK"/>
    <property type="match status" value="1"/>
</dbReference>
<evidence type="ECO:0000256" key="2">
    <source>
        <dbReference type="ARBA" id="ARBA00012955"/>
    </source>
</evidence>
<evidence type="ECO:0000256" key="6">
    <source>
        <dbReference type="RuleBase" id="RU003330"/>
    </source>
</evidence>
<accession>A0A250X7E0</accession>
<keyword evidence="3 6" id="KW-0808">Transferase</keyword>
<protein>
    <recommendedName>
        <fullName evidence="2">adenylate kinase</fullName>
        <ecNumber evidence="2">2.7.4.3</ecNumber>
    </recommendedName>
</protein>
<dbReference type="InterPro" id="IPR033690">
    <property type="entry name" value="Adenylat_kinase_CS"/>
</dbReference>
<dbReference type="STRING" id="1157962.A0A250X7E0"/>
<gene>
    <name evidence="8" type="ORF">CEUSTIGMA_g6438.t1</name>
</gene>
<feature type="compositionally biased region" description="Basic and acidic residues" evidence="7">
    <location>
        <begin position="271"/>
        <end position="282"/>
    </location>
</feature>
<dbReference type="PRINTS" id="PR00094">
    <property type="entry name" value="ADENYLTKNASE"/>
</dbReference>
<evidence type="ECO:0000313" key="8">
    <source>
        <dbReference type="EMBL" id="GAX78998.1"/>
    </source>
</evidence>
<reference evidence="8 9" key="1">
    <citation type="submission" date="2017-08" db="EMBL/GenBank/DDBJ databases">
        <title>Acidophilic green algal genome provides insights into adaptation to an acidic environment.</title>
        <authorList>
            <person name="Hirooka S."/>
            <person name="Hirose Y."/>
            <person name="Kanesaki Y."/>
            <person name="Higuchi S."/>
            <person name="Fujiwara T."/>
            <person name="Onuma R."/>
            <person name="Era A."/>
            <person name="Ohbayashi R."/>
            <person name="Uzuka A."/>
            <person name="Nozaki H."/>
            <person name="Yoshikawa H."/>
            <person name="Miyagishima S.Y."/>
        </authorList>
    </citation>
    <scope>NUCLEOTIDE SEQUENCE [LARGE SCALE GENOMIC DNA]</scope>
    <source>
        <strain evidence="8 9">NIES-2499</strain>
    </source>
</reference>
<organism evidence="8 9">
    <name type="scientific">Chlamydomonas eustigma</name>
    <dbReference type="NCBI Taxonomy" id="1157962"/>
    <lineage>
        <taxon>Eukaryota</taxon>
        <taxon>Viridiplantae</taxon>
        <taxon>Chlorophyta</taxon>
        <taxon>core chlorophytes</taxon>
        <taxon>Chlorophyceae</taxon>
        <taxon>CS clade</taxon>
        <taxon>Chlamydomonadales</taxon>
        <taxon>Chlamydomonadaceae</taxon>
        <taxon>Chlamydomonas</taxon>
    </lineage>
</organism>
<comment type="caution">
    <text evidence="8">The sequence shown here is derived from an EMBL/GenBank/DDBJ whole genome shotgun (WGS) entry which is preliminary data.</text>
</comment>
<keyword evidence="4" id="KW-0547">Nucleotide-binding</keyword>
<dbReference type="HAMAP" id="MF_00235">
    <property type="entry name" value="Adenylate_kinase_Adk"/>
    <property type="match status" value="1"/>
</dbReference>
<dbReference type="SUPFAM" id="SSF52540">
    <property type="entry name" value="P-loop containing nucleoside triphosphate hydrolases"/>
    <property type="match status" value="1"/>
</dbReference>
<dbReference type="AlphaFoldDB" id="A0A250X7E0"/>
<dbReference type="InterPro" id="IPR000850">
    <property type="entry name" value="Adenylat/UMP-CMP_kin"/>
</dbReference>
<evidence type="ECO:0000256" key="7">
    <source>
        <dbReference type="SAM" id="MobiDB-lite"/>
    </source>
</evidence>
<dbReference type="Proteomes" id="UP000232323">
    <property type="component" value="Unassembled WGS sequence"/>
</dbReference>
<dbReference type="EC" id="2.7.4.3" evidence="2"/>